<proteinExistence type="inferred from homology"/>
<name>A0A6P2CQ94_9BACT</name>
<dbReference type="PANTHER" id="PTHR43884">
    <property type="entry name" value="ACYL-COA DEHYDROGENASE"/>
    <property type="match status" value="1"/>
</dbReference>
<keyword evidence="5 6" id="KW-0560">Oxidoreductase</keyword>
<evidence type="ECO:0000256" key="4">
    <source>
        <dbReference type="ARBA" id="ARBA00022827"/>
    </source>
</evidence>
<evidence type="ECO:0000259" key="7">
    <source>
        <dbReference type="Pfam" id="PF00441"/>
    </source>
</evidence>
<dbReference type="Gene3D" id="2.40.110.10">
    <property type="entry name" value="Butyryl-CoA Dehydrogenase, subunit A, domain 2"/>
    <property type="match status" value="1"/>
</dbReference>
<dbReference type="GO" id="GO:0003995">
    <property type="term" value="F:acyl-CoA dehydrogenase activity"/>
    <property type="evidence" value="ECO:0007669"/>
    <property type="project" value="InterPro"/>
</dbReference>
<feature type="domain" description="Acyl-CoA dehydrogenase/oxidase C-terminal" evidence="7">
    <location>
        <begin position="276"/>
        <end position="422"/>
    </location>
</feature>
<keyword evidence="4 6" id="KW-0274">FAD</keyword>
<dbReference type="InterPro" id="IPR046373">
    <property type="entry name" value="Acyl-CoA_Oxase/DH_mid-dom_sf"/>
</dbReference>
<dbReference type="InterPro" id="IPR036250">
    <property type="entry name" value="AcylCo_DH-like_C"/>
</dbReference>
<dbReference type="InterPro" id="IPR006091">
    <property type="entry name" value="Acyl-CoA_Oxase/DH_mid-dom"/>
</dbReference>
<keyword evidence="11" id="KW-1185">Reference proteome</keyword>
<dbReference type="PANTHER" id="PTHR43884:SF9">
    <property type="entry name" value="COMPLEX I ASSEMBLY FACTOR ACAD9, MITOCHONDRIAL"/>
    <property type="match status" value="1"/>
</dbReference>
<dbReference type="Pfam" id="PF02771">
    <property type="entry name" value="Acyl-CoA_dh_N"/>
    <property type="match status" value="1"/>
</dbReference>
<accession>A0A6P2CQ94</accession>
<dbReference type="EMBL" id="LR593886">
    <property type="protein sequence ID" value="VTR90737.1"/>
    <property type="molecule type" value="Genomic_DNA"/>
</dbReference>
<evidence type="ECO:0000313" key="10">
    <source>
        <dbReference type="EMBL" id="VTR90737.1"/>
    </source>
</evidence>
<evidence type="ECO:0000256" key="6">
    <source>
        <dbReference type="RuleBase" id="RU362125"/>
    </source>
</evidence>
<dbReference type="AlphaFoldDB" id="A0A6P2CQ94"/>
<organism evidence="10 11">
    <name type="scientific">Gemmata massiliana</name>
    <dbReference type="NCBI Taxonomy" id="1210884"/>
    <lineage>
        <taxon>Bacteria</taxon>
        <taxon>Pseudomonadati</taxon>
        <taxon>Planctomycetota</taxon>
        <taxon>Planctomycetia</taxon>
        <taxon>Gemmatales</taxon>
        <taxon>Gemmataceae</taxon>
        <taxon>Gemmata</taxon>
    </lineage>
</organism>
<comment type="cofactor">
    <cofactor evidence="1 6">
        <name>FAD</name>
        <dbReference type="ChEBI" id="CHEBI:57692"/>
    </cofactor>
</comment>
<evidence type="ECO:0000256" key="2">
    <source>
        <dbReference type="ARBA" id="ARBA00009347"/>
    </source>
</evidence>
<evidence type="ECO:0000256" key="3">
    <source>
        <dbReference type="ARBA" id="ARBA00022630"/>
    </source>
</evidence>
<feature type="domain" description="Acyl-CoA oxidase/dehydrogenase middle" evidence="8">
    <location>
        <begin position="165"/>
        <end position="264"/>
    </location>
</feature>
<dbReference type="Gene3D" id="1.10.540.10">
    <property type="entry name" value="Acyl-CoA dehydrogenase/oxidase, N-terminal domain"/>
    <property type="match status" value="1"/>
</dbReference>
<dbReference type="InterPro" id="IPR006089">
    <property type="entry name" value="Acyl-CoA_DH_CS"/>
</dbReference>
<dbReference type="GO" id="GO:0050660">
    <property type="term" value="F:flavin adenine dinucleotide binding"/>
    <property type="evidence" value="ECO:0007669"/>
    <property type="project" value="InterPro"/>
</dbReference>
<evidence type="ECO:0000256" key="1">
    <source>
        <dbReference type="ARBA" id="ARBA00001974"/>
    </source>
</evidence>
<dbReference type="SUPFAM" id="SSF47203">
    <property type="entry name" value="Acyl-CoA dehydrogenase C-terminal domain-like"/>
    <property type="match status" value="1"/>
</dbReference>
<dbReference type="Proteomes" id="UP000464178">
    <property type="component" value="Chromosome"/>
</dbReference>
<sequence length="599" mass="64965">MALTAQQIDEQRKEVEELIAGPDVGFAKALFFGKFKGELLYPYPTLPADKQAAADEMAAKVKSFADAHIDHMKIDREARIPDSVVQGLADIGMYKLTIPPEYGGLGFGQQQYLKTMEILGGHDASVAVFVNAHHSIGVRALCLFGSKEQQAKWLPGLYDGSKLCAFALTEPEAGSDAGNVQAVATPTEDGSAYILTGTKHYITNGGIAHILTVMARTPDPSNSKGKVTAFLVTPDMPGFEVIEARAEKCGIRGTATGKMRFTNMRVPKENVLGQIGRGLQAALTVLNYGRVTFGATCTGHAKACIRAMTEHAKKRVQFQQPLSEFHLVQKKIAFAAAHCFAMEAATAECAAFIDRGAPDYMLETAILKVFATEHLWTIVNDTLQVYGGKGYFCDQPIERWMRDARINTIGEGANDVLKAFIAVVGCRGPGMYLKGLQDDMLGGRWSLRKIGQSLGVVGKLAAPWLTTSAPTVPVQSSELTEDGYTLARLVREFGLKLPHVFMALKDEATFAQAELVHERIADIAIDLYVSSCVLARLDHLLAGKGGNGKSIGADPYADAVSGKYFLKLAFRRIRDRFAALDDNDDVNLFESAKSTIAKF</sequence>
<evidence type="ECO:0000256" key="5">
    <source>
        <dbReference type="ARBA" id="ARBA00023002"/>
    </source>
</evidence>
<dbReference type="InterPro" id="IPR013786">
    <property type="entry name" value="AcylCoA_DH/ox_N"/>
</dbReference>
<gene>
    <name evidence="10" type="ORF">SOIL9_69770</name>
</gene>
<evidence type="ECO:0000259" key="8">
    <source>
        <dbReference type="Pfam" id="PF02770"/>
    </source>
</evidence>
<dbReference type="InterPro" id="IPR009075">
    <property type="entry name" value="AcylCo_DH/oxidase_C"/>
</dbReference>
<dbReference type="FunFam" id="2.40.110.10:FF:000002">
    <property type="entry name" value="Acyl-CoA dehydrogenase fadE12"/>
    <property type="match status" value="1"/>
</dbReference>
<dbReference type="Gene3D" id="1.20.140.10">
    <property type="entry name" value="Butyryl-CoA Dehydrogenase, subunit A, domain 3"/>
    <property type="match status" value="2"/>
</dbReference>
<dbReference type="InterPro" id="IPR037069">
    <property type="entry name" value="AcylCoA_DH/ox_N_sf"/>
</dbReference>
<dbReference type="FunFam" id="1.10.540.10:FF:000001">
    <property type="entry name" value="Very long-chain-specific acyl-CoA dehydrogenase, mitochondrial"/>
    <property type="match status" value="1"/>
</dbReference>
<evidence type="ECO:0008006" key="12">
    <source>
        <dbReference type="Google" id="ProtNLM"/>
    </source>
</evidence>
<dbReference type="RefSeq" id="WP_162665833.1">
    <property type="nucleotide sequence ID" value="NZ_LR593886.1"/>
</dbReference>
<dbReference type="InterPro" id="IPR009100">
    <property type="entry name" value="AcylCoA_DH/oxidase_NM_dom_sf"/>
</dbReference>
<evidence type="ECO:0000259" key="9">
    <source>
        <dbReference type="Pfam" id="PF02771"/>
    </source>
</evidence>
<evidence type="ECO:0000313" key="11">
    <source>
        <dbReference type="Proteomes" id="UP000464178"/>
    </source>
</evidence>
<feature type="domain" description="Acyl-CoA dehydrogenase/oxidase N-terminal" evidence="9">
    <location>
        <begin position="55"/>
        <end position="160"/>
    </location>
</feature>
<keyword evidence="3 6" id="KW-0285">Flavoprotein</keyword>
<protein>
    <recommendedName>
        <fullName evidence="12">Acyl-CoA dehydrogenase</fullName>
    </recommendedName>
</protein>
<dbReference type="KEGG" id="gms:SOIL9_69770"/>
<dbReference type="Pfam" id="PF00441">
    <property type="entry name" value="Acyl-CoA_dh_1"/>
    <property type="match status" value="1"/>
</dbReference>
<dbReference type="Pfam" id="PF02770">
    <property type="entry name" value="Acyl-CoA_dh_M"/>
    <property type="match status" value="1"/>
</dbReference>
<reference evidence="10 11" key="1">
    <citation type="submission" date="2019-05" db="EMBL/GenBank/DDBJ databases">
        <authorList>
            <consortium name="Science for Life Laboratories"/>
        </authorList>
    </citation>
    <scope>NUCLEOTIDE SEQUENCE [LARGE SCALE GENOMIC DNA]</scope>
    <source>
        <strain evidence="10">Soil9</strain>
    </source>
</reference>
<dbReference type="SUPFAM" id="SSF56645">
    <property type="entry name" value="Acyl-CoA dehydrogenase NM domain-like"/>
    <property type="match status" value="1"/>
</dbReference>
<comment type="similarity">
    <text evidence="2 6">Belongs to the acyl-CoA dehydrogenase family.</text>
</comment>
<dbReference type="PROSITE" id="PS00073">
    <property type="entry name" value="ACYL_COA_DH_2"/>
    <property type="match status" value="1"/>
</dbReference>